<dbReference type="Gene3D" id="2.60.40.2080">
    <property type="match status" value="3"/>
</dbReference>
<evidence type="ECO:0000259" key="1">
    <source>
        <dbReference type="SMART" id="SM00235"/>
    </source>
</evidence>
<dbReference type="InterPro" id="IPR006026">
    <property type="entry name" value="Peptidase_Metallo"/>
</dbReference>
<dbReference type="InterPro" id="IPR019019">
    <property type="entry name" value="H-type_lectin_domain"/>
</dbReference>
<proteinExistence type="predicted"/>
<dbReference type="OrthoDB" id="291007at2759"/>
<dbReference type="InterPro" id="IPR037221">
    <property type="entry name" value="H-type_lectin_dom_sf"/>
</dbReference>
<comment type="caution">
    <text evidence="2">The sequence shown here is derived from an EMBL/GenBank/DDBJ whole genome shotgun (WGS) entry which is preliminary data.</text>
</comment>
<evidence type="ECO:0000313" key="3">
    <source>
        <dbReference type="Proteomes" id="UP000237631"/>
    </source>
</evidence>
<name>A0A2S6C566_9PEZI</name>
<dbReference type="GO" id="GO:0008270">
    <property type="term" value="F:zinc ion binding"/>
    <property type="evidence" value="ECO:0007669"/>
    <property type="project" value="InterPro"/>
</dbReference>
<dbReference type="SUPFAM" id="SSF55486">
    <property type="entry name" value="Metalloproteases ('zincins'), catalytic domain"/>
    <property type="match status" value="1"/>
</dbReference>
<protein>
    <recommendedName>
        <fullName evidence="1">Peptidase metallopeptidase domain-containing protein</fullName>
    </recommendedName>
</protein>
<dbReference type="GO" id="GO:0030246">
    <property type="term" value="F:carbohydrate binding"/>
    <property type="evidence" value="ECO:0007669"/>
    <property type="project" value="InterPro"/>
</dbReference>
<sequence>MTDFYCSADIPFTIDPYLTAQHHGNFPDAVGLQVLWDSGSTLKVGFDGGTDFQHDEVKKYVKEWEAHMNITFTFPPTAPCDIFVSFHADKGRKSAPAFDESRLDEEDNRWTWASEEENRRSAILHEFGHALGLGHEQMSPNANLDWDKEVVYKDLLKESGWDRERVDRNVFAQYKATNVVVASNFDPHSVMMYSIKKGWTKNGFPTHISAIAVGLNYLDFGKNHNLRVKANVKDIDNRGMTAKLESWADTQMYQAGITYFELSEKFKDDVQIGTATITMGERNTRHAFKRAFAENKAPTVILWFKDLDLDNTKDYSSRSWGYDTRWGEPVELVESNGFGISTGLSWGYHALLGIPHLYGGEVTWIAVAQDAPGICCGNITSYDHPARCDFPRPFTKTPKVLVGFNAIWGQSGHDMRVRSKIISIDQNGFTWDRESWGDDGAQGGAEASYVAYEE</sequence>
<dbReference type="SMART" id="SM00235">
    <property type="entry name" value="ZnMc"/>
    <property type="match status" value="1"/>
</dbReference>
<keyword evidence="3" id="KW-1185">Reference proteome</keyword>
<dbReference type="InterPro" id="IPR024079">
    <property type="entry name" value="MetalloPept_cat_dom_sf"/>
</dbReference>
<dbReference type="AlphaFoldDB" id="A0A2S6C566"/>
<gene>
    <name evidence="2" type="ORF">CBER1_07862</name>
</gene>
<dbReference type="SUPFAM" id="SSF141086">
    <property type="entry name" value="Agglutinin HPA-like"/>
    <property type="match status" value="2"/>
</dbReference>
<reference evidence="3" key="1">
    <citation type="journal article" date="2017" name="bioRxiv">
        <title>Conservation of a gene cluster reveals novel cercosporin biosynthetic mechanisms and extends production to the genus Colletotrichum.</title>
        <authorList>
            <person name="de Jonge R."/>
            <person name="Ebert M.K."/>
            <person name="Huitt-Roehl C.R."/>
            <person name="Pal P."/>
            <person name="Suttle J.C."/>
            <person name="Spanner R.E."/>
            <person name="Neubauer J.D."/>
            <person name="Jurick W.M.II."/>
            <person name="Stott K.A."/>
            <person name="Secor G.A."/>
            <person name="Thomma B.P.H.J."/>
            <person name="Van de Peer Y."/>
            <person name="Townsend C.A."/>
            <person name="Bolton M.D."/>
        </authorList>
    </citation>
    <scope>NUCLEOTIDE SEQUENCE [LARGE SCALE GENOMIC DNA]</scope>
    <source>
        <strain evidence="3">CBS538.71</strain>
    </source>
</reference>
<evidence type="ECO:0000313" key="2">
    <source>
        <dbReference type="EMBL" id="PPJ54850.1"/>
    </source>
</evidence>
<dbReference type="EMBL" id="PNEN01000554">
    <property type="protein sequence ID" value="PPJ54850.1"/>
    <property type="molecule type" value="Genomic_DNA"/>
</dbReference>
<feature type="domain" description="Peptidase metallopeptidase" evidence="1">
    <location>
        <begin position="32"/>
        <end position="170"/>
    </location>
</feature>
<dbReference type="GO" id="GO:0006508">
    <property type="term" value="P:proteolysis"/>
    <property type="evidence" value="ECO:0007669"/>
    <property type="project" value="InterPro"/>
</dbReference>
<dbReference type="STRING" id="357750.A0A2S6C566"/>
<dbReference type="Proteomes" id="UP000237631">
    <property type="component" value="Unassembled WGS sequence"/>
</dbReference>
<dbReference type="GO" id="GO:0007155">
    <property type="term" value="P:cell adhesion"/>
    <property type="evidence" value="ECO:0007669"/>
    <property type="project" value="InterPro"/>
</dbReference>
<dbReference type="Pfam" id="PF09458">
    <property type="entry name" value="H_lectin"/>
    <property type="match status" value="2"/>
</dbReference>
<dbReference type="GO" id="GO:0008237">
    <property type="term" value="F:metallopeptidase activity"/>
    <property type="evidence" value="ECO:0007669"/>
    <property type="project" value="InterPro"/>
</dbReference>
<organism evidence="2 3">
    <name type="scientific">Cercospora berteroae</name>
    <dbReference type="NCBI Taxonomy" id="357750"/>
    <lineage>
        <taxon>Eukaryota</taxon>
        <taxon>Fungi</taxon>
        <taxon>Dikarya</taxon>
        <taxon>Ascomycota</taxon>
        <taxon>Pezizomycotina</taxon>
        <taxon>Dothideomycetes</taxon>
        <taxon>Dothideomycetidae</taxon>
        <taxon>Mycosphaerellales</taxon>
        <taxon>Mycosphaerellaceae</taxon>
        <taxon>Cercospora</taxon>
    </lineage>
</organism>
<dbReference type="Gene3D" id="3.40.390.10">
    <property type="entry name" value="Collagenase (Catalytic Domain)"/>
    <property type="match status" value="1"/>
</dbReference>
<accession>A0A2S6C566</accession>